<dbReference type="GO" id="GO:0046872">
    <property type="term" value="F:metal ion binding"/>
    <property type="evidence" value="ECO:0007669"/>
    <property type="project" value="UniProtKB-KW"/>
</dbReference>
<evidence type="ECO:0000259" key="3">
    <source>
        <dbReference type="Pfam" id="PF07883"/>
    </source>
</evidence>
<evidence type="ECO:0000256" key="1">
    <source>
        <dbReference type="ARBA" id="ARBA00022723"/>
    </source>
</evidence>
<dbReference type="EMBL" id="JACYFG010000007">
    <property type="protein sequence ID" value="MBD5779152.1"/>
    <property type="molecule type" value="Genomic_DNA"/>
</dbReference>
<dbReference type="PANTHER" id="PTHR35848:SF6">
    <property type="entry name" value="CUPIN TYPE-2 DOMAIN-CONTAINING PROTEIN"/>
    <property type="match status" value="1"/>
</dbReference>
<feature type="domain" description="Cupin type-2" evidence="3">
    <location>
        <begin position="39"/>
        <end position="106"/>
    </location>
</feature>
<evidence type="ECO:0000256" key="2">
    <source>
        <dbReference type="SAM" id="MobiDB-lite"/>
    </source>
</evidence>
<dbReference type="RefSeq" id="WP_191616289.1">
    <property type="nucleotide sequence ID" value="NZ_JACYFG010000007.1"/>
</dbReference>
<reference evidence="4" key="1">
    <citation type="submission" date="2020-09" db="EMBL/GenBank/DDBJ databases">
        <title>Pelagicoccus enzymogenes sp. nov. with an EPS production, isolated from marine sediment.</title>
        <authorList>
            <person name="Feng X."/>
        </authorList>
    </citation>
    <scope>NUCLEOTIDE SEQUENCE</scope>
    <source>
        <strain evidence="4">NFK12</strain>
    </source>
</reference>
<dbReference type="InterPro" id="IPR013096">
    <property type="entry name" value="Cupin_2"/>
</dbReference>
<sequence length="132" mass="14670">MDILHQKPDPSHTHEASLGPYKIESLIPLEQEGNLTAYRVRIEAHQVTNESYHKRAEECYYVIAGSGVATLDGKEYRLAAGDFIRLPPGTRHRFSTGEDGLTLLDIHSPGSRPNKDVYFTDETPSGFESKGA</sequence>
<accession>A0A927F6J8</accession>
<dbReference type="Pfam" id="PF07883">
    <property type="entry name" value="Cupin_2"/>
    <property type="match status" value="1"/>
</dbReference>
<feature type="region of interest" description="Disordered" evidence="2">
    <location>
        <begin position="104"/>
        <end position="132"/>
    </location>
</feature>
<organism evidence="4 5">
    <name type="scientific">Pelagicoccus enzymogenes</name>
    <dbReference type="NCBI Taxonomy" id="2773457"/>
    <lineage>
        <taxon>Bacteria</taxon>
        <taxon>Pseudomonadati</taxon>
        <taxon>Verrucomicrobiota</taxon>
        <taxon>Opitutia</taxon>
        <taxon>Puniceicoccales</taxon>
        <taxon>Pelagicoccaceae</taxon>
        <taxon>Pelagicoccus</taxon>
    </lineage>
</organism>
<evidence type="ECO:0000313" key="4">
    <source>
        <dbReference type="EMBL" id="MBD5779152.1"/>
    </source>
</evidence>
<gene>
    <name evidence="4" type="ORF">IEN85_06575</name>
</gene>
<protein>
    <submittedName>
        <fullName evidence="4">Cupin domain-containing protein</fullName>
    </submittedName>
</protein>
<dbReference type="InterPro" id="IPR051610">
    <property type="entry name" value="GPI/OXD"/>
</dbReference>
<dbReference type="Proteomes" id="UP000622317">
    <property type="component" value="Unassembled WGS sequence"/>
</dbReference>
<evidence type="ECO:0000313" key="5">
    <source>
        <dbReference type="Proteomes" id="UP000622317"/>
    </source>
</evidence>
<dbReference type="SUPFAM" id="SSF51182">
    <property type="entry name" value="RmlC-like cupins"/>
    <property type="match status" value="1"/>
</dbReference>
<dbReference type="InterPro" id="IPR011051">
    <property type="entry name" value="RmlC_Cupin_sf"/>
</dbReference>
<dbReference type="InterPro" id="IPR014710">
    <property type="entry name" value="RmlC-like_jellyroll"/>
</dbReference>
<keyword evidence="5" id="KW-1185">Reference proteome</keyword>
<proteinExistence type="predicted"/>
<dbReference type="AlphaFoldDB" id="A0A927F6J8"/>
<name>A0A927F6J8_9BACT</name>
<comment type="caution">
    <text evidence="4">The sequence shown here is derived from an EMBL/GenBank/DDBJ whole genome shotgun (WGS) entry which is preliminary data.</text>
</comment>
<dbReference type="PANTHER" id="PTHR35848">
    <property type="entry name" value="OXALATE-BINDING PROTEIN"/>
    <property type="match status" value="1"/>
</dbReference>
<keyword evidence="1" id="KW-0479">Metal-binding</keyword>
<dbReference type="Gene3D" id="2.60.120.10">
    <property type="entry name" value="Jelly Rolls"/>
    <property type="match status" value="1"/>
</dbReference>